<dbReference type="InterPro" id="IPR029044">
    <property type="entry name" value="Nucleotide-diphossugar_trans"/>
</dbReference>
<feature type="domain" description="Glycosyltransferase 2-like" evidence="1">
    <location>
        <begin position="228"/>
        <end position="388"/>
    </location>
</feature>
<protein>
    <submittedName>
        <fullName evidence="2">Glycosyl transferase family protein</fullName>
    </submittedName>
</protein>
<dbReference type="GO" id="GO:0016757">
    <property type="term" value="F:glycosyltransferase activity"/>
    <property type="evidence" value="ECO:0007669"/>
    <property type="project" value="UniProtKB-KW"/>
</dbReference>
<dbReference type="SUPFAM" id="SSF53448">
    <property type="entry name" value="Nucleotide-diphospho-sugar transferases"/>
    <property type="match status" value="2"/>
</dbReference>
<reference evidence="2 3" key="1">
    <citation type="journal article" date="2010" name="BMC Genomics">
        <title>Genome sequence of the pattern forming Paenibacillus vortex bacterium reveals potential for thriving in complex environments.</title>
        <authorList>
            <person name="Sirota-Madi A."/>
            <person name="Olender T."/>
            <person name="Helman Y."/>
            <person name="Ingham C."/>
            <person name="Brainis I."/>
            <person name="Roth D."/>
            <person name="Hagi E."/>
            <person name="Brodsky L."/>
            <person name="Leshkowitz D."/>
            <person name="Galatenko V."/>
            <person name="Nikolaev V."/>
            <person name="Mugasimangalam R.C."/>
            <person name="Bransburg-Zabary S."/>
            <person name="Gutnick D.L."/>
            <person name="Lancet D."/>
            <person name="Ben-Jacob E."/>
        </authorList>
    </citation>
    <scope>NUCLEOTIDE SEQUENCE [LARGE SCALE GENOMIC DNA]</scope>
    <source>
        <strain evidence="2 3">V453</strain>
    </source>
</reference>
<sequence>MKLGRFKDKLTSVITGIFRIKTKIRLKPISDLRKSGGEWISDGNDPAFLIEGNFFGGWNKISYFSQSEEYIPLKLYWDIGEGFSEKDSKVICAILPGSLKYEQFIYIPVGTINLRLDPGERELTFGLENLYFRKTTRLDVLLASFSRILKERGGGLVTFKNIINKTYRTYKTQGLKAIWRKAKSTLGIDSETSAQAYQIWIIQNQLSDEDKLKINREVEQFTYKPLISIILPVYNVDEIWLRKCIDSVINQIYPNWELCIADDASPKPHIKKVLREYSERDARIKVVFREKNGHISESSNTALSIAQGEFIGLLDNDDELTIDALYENVRLLNEHPDADMIYSDEDKISVEGERNSPFFKPDWSPDLLMTHMYVCHFGVYRTSLVKKIGGFRNGLEGSQDFDLALRVSELTHNIYHIPKILYHWRTIPESTASGPGAKNYTHYAGLKAVNDAIQRRGIDGYIEELEGYSNFYRVHYNNRIDSLVSIIIPTRDGVLLDQCLSSLTKTLLDKKYEIIIVNNGSSLRDTYLLFEKWKSILKDQLKIITVDEPFNYARINNVAVENASGELLLLLNDDIEVISSNWFDDMVGQAVREELGAVGAFLIYPDKTIQHSGLTLGLGKQRAAGDGHHNRPITDPGYFGAMLSVKNVSAVTAACLMVKKEIYLKVGGMDENLSVAYNDVDFCLKLRSESYLNIWLPYVQMIHHESKTRGDDLLSNEKLIRLNKEALYLQNKWGNILLEDPYYNPNLSLDTGYALNIEASLIK</sequence>
<dbReference type="Proteomes" id="UP000003094">
    <property type="component" value="Unassembled WGS sequence"/>
</dbReference>
<dbReference type="KEGG" id="pvo:PVOR_31494"/>
<dbReference type="CDD" id="cd04184">
    <property type="entry name" value="GT2_RfbC_Mx_like"/>
    <property type="match status" value="1"/>
</dbReference>
<keyword evidence="3" id="KW-1185">Reference proteome</keyword>
<dbReference type="PANTHER" id="PTHR43179">
    <property type="entry name" value="RHAMNOSYLTRANSFERASE WBBL"/>
    <property type="match status" value="1"/>
</dbReference>
<evidence type="ECO:0000313" key="2">
    <source>
        <dbReference type="EMBL" id="EFU38127.1"/>
    </source>
</evidence>
<dbReference type="Pfam" id="PF00535">
    <property type="entry name" value="Glycos_transf_2"/>
    <property type="match status" value="2"/>
</dbReference>
<organism evidence="2 3">
    <name type="scientific">Paenibacillus vortex V453</name>
    <dbReference type="NCBI Taxonomy" id="715225"/>
    <lineage>
        <taxon>Bacteria</taxon>
        <taxon>Bacillati</taxon>
        <taxon>Bacillota</taxon>
        <taxon>Bacilli</taxon>
        <taxon>Bacillales</taxon>
        <taxon>Paenibacillaceae</taxon>
        <taxon>Paenibacillus</taxon>
    </lineage>
</organism>
<dbReference type="RefSeq" id="WP_006212993.1">
    <property type="nucleotide sequence ID" value="NZ_ADHJ01000055.1"/>
</dbReference>
<accession>A0A2R9SL93</accession>
<dbReference type="Gene3D" id="3.90.550.10">
    <property type="entry name" value="Spore Coat Polysaccharide Biosynthesis Protein SpsA, Chain A"/>
    <property type="match status" value="2"/>
</dbReference>
<comment type="caution">
    <text evidence="2">The sequence shown here is derived from an EMBL/GenBank/DDBJ whole genome shotgun (WGS) entry which is preliminary data.</text>
</comment>
<keyword evidence="2" id="KW-0808">Transferase</keyword>
<evidence type="ECO:0000313" key="3">
    <source>
        <dbReference type="Proteomes" id="UP000003094"/>
    </source>
</evidence>
<dbReference type="AlphaFoldDB" id="A0A2R9SL93"/>
<proteinExistence type="predicted"/>
<dbReference type="PANTHER" id="PTHR43179:SF7">
    <property type="entry name" value="RHAMNOSYLTRANSFERASE WBBL"/>
    <property type="match status" value="1"/>
</dbReference>
<gene>
    <name evidence="2" type="ORF">PVOR_31494</name>
</gene>
<feature type="domain" description="Glycosyltransferase 2-like" evidence="1">
    <location>
        <begin position="485"/>
        <end position="608"/>
    </location>
</feature>
<evidence type="ECO:0000259" key="1">
    <source>
        <dbReference type="Pfam" id="PF00535"/>
    </source>
</evidence>
<name>A0A2R9SL93_9BACL</name>
<dbReference type="InterPro" id="IPR001173">
    <property type="entry name" value="Glyco_trans_2-like"/>
</dbReference>
<dbReference type="EMBL" id="ADHJ01000055">
    <property type="protein sequence ID" value="EFU38127.1"/>
    <property type="molecule type" value="Genomic_DNA"/>
</dbReference>